<dbReference type="EMBL" id="AGEY01000002">
    <property type="protein sequence ID" value="EHM01610.1"/>
    <property type="molecule type" value="Genomic_DNA"/>
</dbReference>
<keyword evidence="2" id="KW-1185">Reference proteome</keyword>
<reference evidence="1 2" key="1">
    <citation type="submission" date="2011-09" db="EMBL/GenBank/DDBJ databases">
        <authorList>
            <person name="Weinstock G."/>
            <person name="Sodergren E."/>
            <person name="Clifton S."/>
            <person name="Fulton L."/>
            <person name="Fulton B."/>
            <person name="Courtney L."/>
            <person name="Fronick C."/>
            <person name="Harrison M."/>
            <person name="Strong C."/>
            <person name="Farmer C."/>
            <person name="Delahaunty K."/>
            <person name="Markovic C."/>
            <person name="Hall O."/>
            <person name="Minx P."/>
            <person name="Tomlinson C."/>
            <person name="Mitreva M."/>
            <person name="Hou S."/>
            <person name="Chen J."/>
            <person name="Wollam A."/>
            <person name="Pepin K.H."/>
            <person name="Johnson M."/>
            <person name="Bhonagiri V."/>
            <person name="Zhang X."/>
            <person name="Suruliraj S."/>
            <person name="Warren W."/>
            <person name="Chinwalla A."/>
            <person name="Mardis E.R."/>
            <person name="Wilson R.K."/>
        </authorList>
    </citation>
    <scope>NUCLEOTIDE SEQUENCE [LARGE SCALE GENOMIC DNA]</scope>
    <source>
        <strain evidence="1 2">F0439</strain>
    </source>
</reference>
<proteinExistence type="predicted"/>
<accession>G9ZJW1</accession>
<evidence type="ECO:0000313" key="2">
    <source>
        <dbReference type="Proteomes" id="UP000004625"/>
    </source>
</evidence>
<dbReference type="HOGENOM" id="CLU_1641613_0_0_9"/>
<dbReference type="AlphaFoldDB" id="G9ZJW1"/>
<sequence>MEKARRKVMWISATVILLLWLLSIGITINRGAINNHSLTRIANQHHQKLNNHWTVTKVDKAGDLILMGTTKTRLIVQFLQKNGFYYRTLVNRTYFLNALRYRTTYDLMPIKRANYFVYGKLNRNQPVPTINAQPTSSLAVGKVQVWYGLESHKLNQTLRFH</sequence>
<dbReference type="RefSeq" id="WP_008210202.1">
    <property type="nucleotide sequence ID" value="NZ_JH414901.1"/>
</dbReference>
<gene>
    <name evidence="1" type="ORF">HMPREF9103_00007</name>
</gene>
<organism evidence="1 2">
    <name type="scientific">Lentilactobacillus parafarraginis F0439</name>
    <dbReference type="NCBI Taxonomy" id="797515"/>
    <lineage>
        <taxon>Bacteria</taxon>
        <taxon>Bacillati</taxon>
        <taxon>Bacillota</taxon>
        <taxon>Bacilli</taxon>
        <taxon>Lactobacillales</taxon>
        <taxon>Lactobacillaceae</taxon>
        <taxon>Lentilactobacillus</taxon>
    </lineage>
</organism>
<protein>
    <submittedName>
        <fullName evidence="1">Uncharacterized protein</fullName>
    </submittedName>
</protein>
<name>G9ZJW1_9LACO</name>
<evidence type="ECO:0000313" key="1">
    <source>
        <dbReference type="EMBL" id="EHM01610.1"/>
    </source>
</evidence>
<dbReference type="Proteomes" id="UP000004625">
    <property type="component" value="Unassembled WGS sequence"/>
</dbReference>
<dbReference type="PATRIC" id="fig|797515.3.peg.6"/>
<comment type="caution">
    <text evidence="1">The sequence shown here is derived from an EMBL/GenBank/DDBJ whole genome shotgun (WGS) entry which is preliminary data.</text>
</comment>